<keyword evidence="3" id="KW-1185">Reference proteome</keyword>
<evidence type="ECO:0000313" key="3">
    <source>
        <dbReference type="Proteomes" id="UP001595872"/>
    </source>
</evidence>
<comment type="caution">
    <text evidence="2">The sequence shown here is derived from an EMBL/GenBank/DDBJ whole genome shotgun (WGS) entry which is preliminary data.</text>
</comment>
<name>A0ABV9UA66_9ACTN</name>
<feature type="region of interest" description="Disordered" evidence="1">
    <location>
        <begin position="161"/>
        <end position="302"/>
    </location>
</feature>
<proteinExistence type="predicted"/>
<reference evidence="3" key="1">
    <citation type="journal article" date="2019" name="Int. J. Syst. Evol. Microbiol.">
        <title>The Global Catalogue of Microorganisms (GCM) 10K type strain sequencing project: providing services to taxonomists for standard genome sequencing and annotation.</title>
        <authorList>
            <consortium name="The Broad Institute Genomics Platform"/>
            <consortium name="The Broad Institute Genome Sequencing Center for Infectious Disease"/>
            <person name="Wu L."/>
            <person name="Ma J."/>
        </authorList>
    </citation>
    <scope>NUCLEOTIDE SEQUENCE [LARGE SCALE GENOMIC DNA]</scope>
    <source>
        <strain evidence="3">KLKA75</strain>
    </source>
</reference>
<sequence length="681" mass="72104">MSPRSSRPSAGEPAPEPPEPGDEIAAIFDGMLRHARELLAVRSPLDAELIVSEILGTWWGRRAADGDVEEVVGEALVAHAARTGSPAALALLTGITCLGTRGQAARAERAALDLMDRGVARPIWADRVGMVEPRECYVSRDVYGDQESVICIFDYPSAEPASHGPGSAAASQPRPTGAPATHGQHSDAPTTAPASATQPSGPAASHAPSSGPAGSQAQPGGPAAAHAQSGGPAAAHAQSGGPAAAHAQSGGPTAGRASSGGPTAAHAQPGGSAVSQAASGEAARAQGGGHAGDASAEGVRARGTDRHALVVLVDRTKPGVVGPRLPGERPPACGTVRDAWVSSRIDRLLDHCRREAAANPLMRFEEIEPRDARALLQRCLDQANEEPDAPVDENFASYHAFVRHRVRALPTGGRAPQPAVHGPDQRATLATRFLASKEAADLSDTAAAIRCVDRIIDYGCTHDFGRPLRVSPVKCEMFLLDWLPRKVLLSQAEQEAVPHVLAAWVRWAGRRTGLPDEAVRATLDAVWDATAKFADAYRDPSAFGLDRELVDRLLPDGDLEALPRRAFALPFLSGRHRVSGRHGTIDLSELDPSDPADRRVLLELEHPGAPEEHLEAHERLADRLWRGDPPQLWETAQALLDVGFERHEVLHRLMAVLDRTGHDPRALRAGLRILRHEPPPG</sequence>
<evidence type="ECO:0000313" key="2">
    <source>
        <dbReference type="EMBL" id="MFC4913472.1"/>
    </source>
</evidence>
<feature type="compositionally biased region" description="Low complexity" evidence="1">
    <location>
        <begin position="1"/>
        <end position="13"/>
    </location>
</feature>
<evidence type="ECO:0000256" key="1">
    <source>
        <dbReference type="SAM" id="MobiDB-lite"/>
    </source>
</evidence>
<feature type="compositionally biased region" description="Low complexity" evidence="1">
    <location>
        <begin position="188"/>
        <end position="251"/>
    </location>
</feature>
<accession>A0ABV9UA66</accession>
<gene>
    <name evidence="2" type="ORF">ACFPCY_39665</name>
</gene>
<dbReference type="Proteomes" id="UP001595872">
    <property type="component" value="Unassembled WGS sequence"/>
</dbReference>
<organism evidence="2 3">
    <name type="scientific">Actinomadura gamaensis</name>
    <dbReference type="NCBI Taxonomy" id="1763541"/>
    <lineage>
        <taxon>Bacteria</taxon>
        <taxon>Bacillati</taxon>
        <taxon>Actinomycetota</taxon>
        <taxon>Actinomycetes</taxon>
        <taxon>Streptosporangiales</taxon>
        <taxon>Thermomonosporaceae</taxon>
        <taxon>Actinomadura</taxon>
    </lineage>
</organism>
<feature type="compositionally biased region" description="Low complexity" evidence="1">
    <location>
        <begin position="161"/>
        <end position="173"/>
    </location>
</feature>
<feature type="region of interest" description="Disordered" evidence="1">
    <location>
        <begin position="1"/>
        <end position="21"/>
    </location>
</feature>
<protein>
    <submittedName>
        <fullName evidence="2">Uncharacterized protein</fullName>
    </submittedName>
</protein>
<dbReference type="EMBL" id="JBHSIT010000017">
    <property type="protein sequence ID" value="MFC4913472.1"/>
    <property type="molecule type" value="Genomic_DNA"/>
</dbReference>